<evidence type="ECO:0000256" key="4">
    <source>
        <dbReference type="ARBA" id="ARBA00023163"/>
    </source>
</evidence>
<dbReference type="Pfam" id="PF13377">
    <property type="entry name" value="Peripla_BP_3"/>
    <property type="match status" value="1"/>
</dbReference>
<dbReference type="PRINTS" id="PR00036">
    <property type="entry name" value="HTHLACI"/>
</dbReference>
<comment type="caution">
    <text evidence="6">The sequence shown here is derived from an EMBL/GenBank/DDBJ whole genome shotgun (WGS) entry which is preliminary data.</text>
</comment>
<feature type="domain" description="HTH lacI-type" evidence="5">
    <location>
        <begin position="2"/>
        <end position="56"/>
    </location>
</feature>
<dbReference type="AlphaFoldDB" id="A0A917F0N3"/>
<keyword evidence="7" id="KW-1185">Reference proteome</keyword>
<dbReference type="Proteomes" id="UP000605670">
    <property type="component" value="Unassembled WGS sequence"/>
</dbReference>
<dbReference type="InterPro" id="IPR046335">
    <property type="entry name" value="LacI/GalR-like_sensor"/>
</dbReference>
<protein>
    <submittedName>
        <fullName evidence="6">LacI family transcriptional regulator</fullName>
    </submittedName>
</protein>
<reference evidence="6" key="1">
    <citation type="journal article" date="2014" name="Int. J. Syst. Evol. Microbiol.">
        <title>Complete genome sequence of Corynebacterium casei LMG S-19264T (=DSM 44701T), isolated from a smear-ripened cheese.</title>
        <authorList>
            <consortium name="US DOE Joint Genome Institute (JGI-PGF)"/>
            <person name="Walter F."/>
            <person name="Albersmeier A."/>
            <person name="Kalinowski J."/>
            <person name="Ruckert C."/>
        </authorList>
    </citation>
    <scope>NUCLEOTIDE SEQUENCE</scope>
    <source>
        <strain evidence="6">CGMCC 1.12160</strain>
    </source>
</reference>
<evidence type="ECO:0000256" key="2">
    <source>
        <dbReference type="ARBA" id="ARBA00023015"/>
    </source>
</evidence>
<dbReference type="GO" id="GO:0000976">
    <property type="term" value="F:transcription cis-regulatory region binding"/>
    <property type="evidence" value="ECO:0007669"/>
    <property type="project" value="TreeGrafter"/>
</dbReference>
<dbReference type="RefSeq" id="WP_188428047.1">
    <property type="nucleotide sequence ID" value="NZ_BAABKH010000010.1"/>
</dbReference>
<keyword evidence="3" id="KW-0238">DNA-binding</keyword>
<keyword evidence="4" id="KW-0804">Transcription</keyword>
<dbReference type="PANTHER" id="PTHR30146:SF148">
    <property type="entry name" value="HTH-TYPE TRANSCRIPTIONAL REPRESSOR PURR-RELATED"/>
    <property type="match status" value="1"/>
</dbReference>
<keyword evidence="2" id="KW-0805">Transcription regulation</keyword>
<dbReference type="PANTHER" id="PTHR30146">
    <property type="entry name" value="LACI-RELATED TRANSCRIPTIONAL REPRESSOR"/>
    <property type="match status" value="1"/>
</dbReference>
<sequence length="334" mass="35379">MATIRDVAARAGVSVATASRALNGSGPASPGTVELVRRAADDLGYRVNKAARSLRTQRTDTIGLLLSDVRNPFFSDLAYVIEQAAAADHVSVITMNADERTDRQEAALRSLATQRVDGLIVVPQGGATLEVPTGMPLVLLDRRVDGSPAPVIQSDNELGSRQMIDHLVELGHRDIALVAGPQSSSSGRERLAACLAALEGHGCTPRPEWIVEGDFQERSGHVAAAALLDTTPRPTAVFAGDNLMAVGVLSEARKRGLRIGEDIAVVSFDDSRWFPLLDPPMTAVAQDVESLGLAAYRALKDLVAGRPSGDVVVPTRLVVRRSCTTSSIPARRSA</sequence>
<keyword evidence="1" id="KW-0678">Repressor</keyword>
<accession>A0A917F0N3</accession>
<proteinExistence type="predicted"/>
<dbReference type="Gene3D" id="3.40.50.2300">
    <property type="match status" value="2"/>
</dbReference>
<reference evidence="6" key="2">
    <citation type="submission" date="2020-09" db="EMBL/GenBank/DDBJ databases">
        <authorList>
            <person name="Sun Q."/>
            <person name="Zhou Y."/>
        </authorList>
    </citation>
    <scope>NUCLEOTIDE SEQUENCE</scope>
    <source>
        <strain evidence="6">CGMCC 1.12160</strain>
    </source>
</reference>
<evidence type="ECO:0000259" key="5">
    <source>
        <dbReference type="PROSITE" id="PS50932"/>
    </source>
</evidence>
<dbReference type="SUPFAM" id="SSF53822">
    <property type="entry name" value="Periplasmic binding protein-like I"/>
    <property type="match status" value="1"/>
</dbReference>
<dbReference type="GO" id="GO:0003700">
    <property type="term" value="F:DNA-binding transcription factor activity"/>
    <property type="evidence" value="ECO:0007669"/>
    <property type="project" value="TreeGrafter"/>
</dbReference>
<gene>
    <name evidence="6" type="ORF">GCM10011366_05290</name>
</gene>
<evidence type="ECO:0000256" key="1">
    <source>
        <dbReference type="ARBA" id="ARBA00022491"/>
    </source>
</evidence>
<evidence type="ECO:0000313" key="7">
    <source>
        <dbReference type="Proteomes" id="UP000605670"/>
    </source>
</evidence>
<dbReference type="SMART" id="SM00354">
    <property type="entry name" value="HTH_LACI"/>
    <property type="match status" value="1"/>
</dbReference>
<dbReference type="Gene3D" id="1.10.260.40">
    <property type="entry name" value="lambda repressor-like DNA-binding domains"/>
    <property type="match status" value="1"/>
</dbReference>
<dbReference type="InterPro" id="IPR010982">
    <property type="entry name" value="Lambda_DNA-bd_dom_sf"/>
</dbReference>
<dbReference type="CDD" id="cd01392">
    <property type="entry name" value="HTH_LacI"/>
    <property type="match status" value="1"/>
</dbReference>
<evidence type="ECO:0000313" key="6">
    <source>
        <dbReference type="EMBL" id="GGF40593.1"/>
    </source>
</evidence>
<dbReference type="EMBL" id="BMEM01000001">
    <property type="protein sequence ID" value="GGF40593.1"/>
    <property type="molecule type" value="Genomic_DNA"/>
</dbReference>
<dbReference type="InterPro" id="IPR000843">
    <property type="entry name" value="HTH_LacI"/>
</dbReference>
<dbReference type="Pfam" id="PF00356">
    <property type="entry name" value="LacI"/>
    <property type="match status" value="1"/>
</dbReference>
<dbReference type="PROSITE" id="PS50932">
    <property type="entry name" value="HTH_LACI_2"/>
    <property type="match status" value="1"/>
</dbReference>
<evidence type="ECO:0000256" key="3">
    <source>
        <dbReference type="ARBA" id="ARBA00023125"/>
    </source>
</evidence>
<dbReference type="PROSITE" id="PS00356">
    <property type="entry name" value="HTH_LACI_1"/>
    <property type="match status" value="1"/>
</dbReference>
<dbReference type="SUPFAM" id="SSF47413">
    <property type="entry name" value="lambda repressor-like DNA-binding domains"/>
    <property type="match status" value="1"/>
</dbReference>
<organism evidence="6 7">
    <name type="scientific">Ornithinimicrobium tianjinense</name>
    <dbReference type="NCBI Taxonomy" id="1195761"/>
    <lineage>
        <taxon>Bacteria</taxon>
        <taxon>Bacillati</taxon>
        <taxon>Actinomycetota</taxon>
        <taxon>Actinomycetes</taxon>
        <taxon>Micrococcales</taxon>
        <taxon>Ornithinimicrobiaceae</taxon>
        <taxon>Ornithinimicrobium</taxon>
    </lineage>
</organism>
<dbReference type="InterPro" id="IPR028082">
    <property type="entry name" value="Peripla_BP_I"/>
</dbReference>
<name>A0A917F0N3_9MICO</name>